<name>A0ABS9V5T7_9BACT</name>
<dbReference type="EMBL" id="JAKZGP010000119">
    <property type="protein sequence ID" value="MCH7411786.1"/>
    <property type="molecule type" value="Genomic_DNA"/>
</dbReference>
<dbReference type="Proteomes" id="UP001165489">
    <property type="component" value="Unassembled WGS sequence"/>
</dbReference>
<proteinExistence type="predicted"/>
<accession>A0ABS9V5T7</accession>
<dbReference type="RefSeq" id="WP_241350210.1">
    <property type="nucleotide sequence ID" value="NZ_JAKZGP010000119.1"/>
</dbReference>
<dbReference type="InterPro" id="IPR011990">
    <property type="entry name" value="TPR-like_helical_dom_sf"/>
</dbReference>
<evidence type="ECO:0008006" key="3">
    <source>
        <dbReference type="Google" id="ProtNLM"/>
    </source>
</evidence>
<dbReference type="Gene3D" id="1.25.40.10">
    <property type="entry name" value="Tetratricopeptide repeat domain"/>
    <property type="match status" value="1"/>
</dbReference>
<gene>
    <name evidence="1" type="ORF">MM239_20535</name>
</gene>
<dbReference type="SUPFAM" id="SSF48452">
    <property type="entry name" value="TPR-like"/>
    <property type="match status" value="1"/>
</dbReference>
<reference evidence="1" key="1">
    <citation type="submission" date="2022-03" db="EMBL/GenBank/DDBJ databases">
        <title>De novo assembled genomes of Belliella spp. (Cyclobacteriaceae) strains.</title>
        <authorList>
            <person name="Szabo A."/>
            <person name="Korponai K."/>
            <person name="Felfoldi T."/>
        </authorList>
    </citation>
    <scope>NUCLEOTIDE SEQUENCE</scope>
    <source>
        <strain evidence="1">DSM 111904</strain>
    </source>
</reference>
<evidence type="ECO:0000313" key="2">
    <source>
        <dbReference type="Proteomes" id="UP001165489"/>
    </source>
</evidence>
<evidence type="ECO:0000313" key="1">
    <source>
        <dbReference type="EMBL" id="MCH7411786.1"/>
    </source>
</evidence>
<sequence length="229" mass="26288">MGSYFKDLWAETSSLEDLDSARYYLEKSLTIKASLQDVRGSINTINLLAEVARENKDYVTAQKLLTQALEFSNGLQNTEIQISLLYELTSFNLELNNKVLALRYAQKAMELANDMNSPYQIGSAAGILSSVSESLGDYKNANEYIKLKLSSEQKLNREQTKNIREELLIKYEVEKTQELEQSNIALVQSNRSRQLLFSILSHDLKSLLLLCNLYWSWKMVNTFLMKNFN</sequence>
<protein>
    <recommendedName>
        <fullName evidence="3">Tetratricopeptide repeat-containing protein</fullName>
    </recommendedName>
</protein>
<organism evidence="1 2">
    <name type="scientific">Belliella filtrata</name>
    <dbReference type="NCBI Taxonomy" id="2923435"/>
    <lineage>
        <taxon>Bacteria</taxon>
        <taxon>Pseudomonadati</taxon>
        <taxon>Bacteroidota</taxon>
        <taxon>Cytophagia</taxon>
        <taxon>Cytophagales</taxon>
        <taxon>Cyclobacteriaceae</taxon>
        <taxon>Belliella</taxon>
    </lineage>
</organism>
<comment type="caution">
    <text evidence="1">The sequence shown here is derived from an EMBL/GenBank/DDBJ whole genome shotgun (WGS) entry which is preliminary data.</text>
</comment>
<keyword evidence="2" id="KW-1185">Reference proteome</keyword>